<dbReference type="InterPro" id="IPR052928">
    <property type="entry name" value="Desiccation-related_membrane"/>
</dbReference>
<dbReference type="EMBL" id="BAABCW010000001">
    <property type="protein sequence ID" value="GAA4106831.1"/>
    <property type="molecule type" value="Genomic_DNA"/>
</dbReference>
<keyword evidence="1" id="KW-0812">Transmembrane</keyword>
<dbReference type="PANTHER" id="PTHR35792">
    <property type="entry name" value="GENERAL STRESS PROTEIN"/>
    <property type="match status" value="1"/>
</dbReference>
<feature type="transmembrane region" description="Helical" evidence="1">
    <location>
        <begin position="16"/>
        <end position="35"/>
    </location>
</feature>
<dbReference type="Pfam" id="PF12732">
    <property type="entry name" value="YtxH"/>
    <property type="match status" value="1"/>
</dbReference>
<evidence type="ECO:0000256" key="1">
    <source>
        <dbReference type="SAM" id="Phobius"/>
    </source>
</evidence>
<keyword evidence="1" id="KW-1133">Transmembrane helix</keyword>
<proteinExistence type="predicted"/>
<accession>A0ABP7X7T8</accession>
<reference evidence="3" key="1">
    <citation type="journal article" date="2019" name="Int. J. Syst. Evol. Microbiol.">
        <title>The Global Catalogue of Microorganisms (GCM) 10K type strain sequencing project: providing services to taxonomists for standard genome sequencing and annotation.</title>
        <authorList>
            <consortium name="The Broad Institute Genomics Platform"/>
            <consortium name="The Broad Institute Genome Sequencing Center for Infectious Disease"/>
            <person name="Wu L."/>
            <person name="Ma J."/>
        </authorList>
    </citation>
    <scope>NUCLEOTIDE SEQUENCE [LARGE SCALE GENOMIC DNA]</scope>
    <source>
        <strain evidence="3">JCM 17106</strain>
    </source>
</reference>
<name>A0ABP7X7T8_9FLAO</name>
<evidence type="ECO:0000313" key="2">
    <source>
        <dbReference type="EMBL" id="GAA4106831.1"/>
    </source>
</evidence>
<keyword evidence="1" id="KW-0472">Membrane</keyword>
<keyword evidence="3" id="KW-1185">Reference proteome</keyword>
<gene>
    <name evidence="2" type="ORF">GCM10022393_01490</name>
</gene>
<dbReference type="InterPro" id="IPR024623">
    <property type="entry name" value="YtxH"/>
</dbReference>
<dbReference type="Proteomes" id="UP001500459">
    <property type="component" value="Unassembled WGS sequence"/>
</dbReference>
<organism evidence="2 3">
    <name type="scientific">Aquimarina addita</name>
    <dbReference type="NCBI Taxonomy" id="870485"/>
    <lineage>
        <taxon>Bacteria</taxon>
        <taxon>Pseudomonadati</taxon>
        <taxon>Bacteroidota</taxon>
        <taxon>Flavobacteriia</taxon>
        <taxon>Flavobacteriales</taxon>
        <taxon>Flavobacteriaceae</taxon>
        <taxon>Aquimarina</taxon>
    </lineage>
</organism>
<dbReference type="PANTHER" id="PTHR35792:SF2">
    <property type="entry name" value="GENERAL STRESS PROTEIN"/>
    <property type="match status" value="1"/>
</dbReference>
<sequence>MLNQKNIDMSNNSGTTFLGILAGTAIGATLGILFAPDKGSSTRKKISDEAILAKHNLSEKAYELKNNLSHTAAVQKENLDTRIESLVSDASYKAEDVITTLESKLRDLKAKNKKLQKTV</sequence>
<evidence type="ECO:0000313" key="3">
    <source>
        <dbReference type="Proteomes" id="UP001500459"/>
    </source>
</evidence>
<comment type="caution">
    <text evidence="2">The sequence shown here is derived from an EMBL/GenBank/DDBJ whole genome shotgun (WGS) entry which is preliminary data.</text>
</comment>
<protein>
    <submittedName>
        <fullName evidence="2">YtxH domain-containing protein</fullName>
    </submittedName>
</protein>